<dbReference type="AlphaFoldDB" id="A0A0C3EFA6"/>
<dbReference type="InParanoid" id="A0A0C3EFA6"/>
<sequence>VSLVSLFNFQDQSWAEMAEKFSLRSLDEKLELYELIDLDAKGEDDEQEFDTM</sequence>
<dbReference type="OrthoDB" id="3270501at2759"/>
<accession>A0A0C3EFA6</accession>
<reference evidence="2" key="2">
    <citation type="submission" date="2015-01" db="EMBL/GenBank/DDBJ databases">
        <title>Evolutionary Origins and Diversification of the Mycorrhizal Mutualists.</title>
        <authorList>
            <consortium name="DOE Joint Genome Institute"/>
            <consortium name="Mycorrhizal Genomics Consortium"/>
            <person name="Kohler A."/>
            <person name="Kuo A."/>
            <person name="Nagy L.G."/>
            <person name="Floudas D."/>
            <person name="Copeland A."/>
            <person name="Barry K.W."/>
            <person name="Cichocki N."/>
            <person name="Veneault-Fourrey C."/>
            <person name="LaButti K."/>
            <person name="Lindquist E.A."/>
            <person name="Lipzen A."/>
            <person name="Lundell T."/>
            <person name="Morin E."/>
            <person name="Murat C."/>
            <person name="Riley R."/>
            <person name="Ohm R."/>
            <person name="Sun H."/>
            <person name="Tunlid A."/>
            <person name="Henrissat B."/>
            <person name="Grigoriev I.V."/>
            <person name="Hibbett D.S."/>
            <person name="Martin F."/>
        </authorList>
    </citation>
    <scope>NUCLEOTIDE SEQUENCE [LARGE SCALE GENOMIC DNA]</scope>
    <source>
        <strain evidence="2">Foug A</strain>
    </source>
</reference>
<name>A0A0C3EFA6_9AGAM</name>
<evidence type="ECO:0000313" key="2">
    <source>
        <dbReference type="Proteomes" id="UP000053989"/>
    </source>
</evidence>
<reference evidence="1 2" key="1">
    <citation type="submission" date="2014-04" db="EMBL/GenBank/DDBJ databases">
        <authorList>
            <consortium name="DOE Joint Genome Institute"/>
            <person name="Kuo A."/>
            <person name="Kohler A."/>
            <person name="Nagy L.G."/>
            <person name="Floudas D."/>
            <person name="Copeland A."/>
            <person name="Barry K.W."/>
            <person name="Cichocki N."/>
            <person name="Veneault-Fourrey C."/>
            <person name="LaButti K."/>
            <person name="Lindquist E.A."/>
            <person name="Lipzen A."/>
            <person name="Lundell T."/>
            <person name="Morin E."/>
            <person name="Murat C."/>
            <person name="Sun H."/>
            <person name="Tunlid A."/>
            <person name="Henrissat B."/>
            <person name="Grigoriev I.V."/>
            <person name="Hibbett D.S."/>
            <person name="Martin F."/>
            <person name="Nordberg H.P."/>
            <person name="Cantor M.N."/>
            <person name="Hua S.X."/>
        </authorList>
    </citation>
    <scope>NUCLEOTIDE SEQUENCE [LARGE SCALE GENOMIC DNA]</scope>
    <source>
        <strain evidence="1 2">Foug A</strain>
    </source>
</reference>
<feature type="non-terminal residue" evidence="1">
    <location>
        <position position="52"/>
    </location>
</feature>
<gene>
    <name evidence="1" type="ORF">SCLCIDRAFT_77807</name>
</gene>
<keyword evidence="2" id="KW-1185">Reference proteome</keyword>
<feature type="non-terminal residue" evidence="1">
    <location>
        <position position="1"/>
    </location>
</feature>
<dbReference type="Proteomes" id="UP000053989">
    <property type="component" value="Unassembled WGS sequence"/>
</dbReference>
<dbReference type="HOGENOM" id="CLU_214672_0_0_1"/>
<organism evidence="1 2">
    <name type="scientific">Scleroderma citrinum Foug A</name>
    <dbReference type="NCBI Taxonomy" id="1036808"/>
    <lineage>
        <taxon>Eukaryota</taxon>
        <taxon>Fungi</taxon>
        <taxon>Dikarya</taxon>
        <taxon>Basidiomycota</taxon>
        <taxon>Agaricomycotina</taxon>
        <taxon>Agaricomycetes</taxon>
        <taxon>Agaricomycetidae</taxon>
        <taxon>Boletales</taxon>
        <taxon>Sclerodermatineae</taxon>
        <taxon>Sclerodermataceae</taxon>
        <taxon>Scleroderma</taxon>
    </lineage>
</organism>
<evidence type="ECO:0000313" key="1">
    <source>
        <dbReference type="EMBL" id="KIM66586.1"/>
    </source>
</evidence>
<protein>
    <submittedName>
        <fullName evidence="1">Uncharacterized protein</fullName>
    </submittedName>
</protein>
<proteinExistence type="predicted"/>
<dbReference type="EMBL" id="KN822016">
    <property type="protein sequence ID" value="KIM66586.1"/>
    <property type="molecule type" value="Genomic_DNA"/>
</dbReference>